<feature type="transmembrane region" description="Helical" evidence="8">
    <location>
        <begin position="191"/>
        <end position="214"/>
    </location>
</feature>
<dbReference type="InterPro" id="IPR032808">
    <property type="entry name" value="DoxX"/>
</dbReference>
<proteinExistence type="inferred from homology"/>
<feature type="transmembrane region" description="Helical" evidence="8">
    <location>
        <begin position="220"/>
        <end position="241"/>
    </location>
</feature>
<protein>
    <submittedName>
        <fullName evidence="9">DoxX family protein</fullName>
    </submittedName>
</protein>
<evidence type="ECO:0000256" key="8">
    <source>
        <dbReference type="SAM" id="Phobius"/>
    </source>
</evidence>
<dbReference type="PANTHER" id="PTHR33452:SF1">
    <property type="entry name" value="INNER MEMBRANE PROTEIN YPHA-RELATED"/>
    <property type="match status" value="1"/>
</dbReference>
<dbReference type="InterPro" id="IPR051907">
    <property type="entry name" value="DoxX-like_oxidoreductase"/>
</dbReference>
<evidence type="ECO:0000256" key="2">
    <source>
        <dbReference type="ARBA" id="ARBA00006679"/>
    </source>
</evidence>
<reference evidence="9 10" key="1">
    <citation type="journal article" date="2016" name="Genome Announc.">
        <title>Draft Genome Sequences of Five Rapidly Growing Mycobacterium Species, M. thermoresistibile, M. fortuitum subsp. acetamidolyticum, M. canariasense, M. brisbanense, and M. novocastrense.</title>
        <authorList>
            <person name="Katahira K."/>
            <person name="Ogura Y."/>
            <person name="Gotoh Y."/>
            <person name="Hayashi T."/>
        </authorList>
    </citation>
    <scope>NUCLEOTIDE SEQUENCE [LARGE SCALE GENOMIC DNA]</scope>
    <source>
        <strain evidence="9 10">JCM6362</strain>
    </source>
</reference>
<evidence type="ECO:0000256" key="5">
    <source>
        <dbReference type="ARBA" id="ARBA00022989"/>
    </source>
</evidence>
<evidence type="ECO:0000256" key="3">
    <source>
        <dbReference type="ARBA" id="ARBA00022475"/>
    </source>
</evidence>
<keyword evidence="3" id="KW-1003">Cell membrane</keyword>
<feature type="transmembrane region" description="Helical" evidence="8">
    <location>
        <begin position="253"/>
        <end position="273"/>
    </location>
</feature>
<evidence type="ECO:0000313" key="9">
    <source>
        <dbReference type="EMBL" id="GAT16576.1"/>
    </source>
</evidence>
<dbReference type="AlphaFoldDB" id="A0A100XH69"/>
<reference evidence="10" key="2">
    <citation type="submission" date="2016-02" db="EMBL/GenBank/DDBJ databases">
        <title>Draft genome sequence of five rapidly growing Mycobacterium species.</title>
        <authorList>
            <person name="Katahira K."/>
            <person name="Gotou Y."/>
            <person name="Iida K."/>
            <person name="Ogura Y."/>
            <person name="Hayashi T."/>
        </authorList>
    </citation>
    <scope>NUCLEOTIDE SEQUENCE [LARGE SCALE GENOMIC DNA]</scope>
    <source>
        <strain evidence="10">JCM6362</strain>
    </source>
</reference>
<accession>A0A100XH69</accession>
<dbReference type="STRING" id="1797.RMCT_3545"/>
<evidence type="ECO:0000256" key="7">
    <source>
        <dbReference type="SAM" id="MobiDB-lite"/>
    </source>
</evidence>
<dbReference type="OMA" id="PWQRPDD"/>
<comment type="caution">
    <text evidence="9">The sequence shown here is derived from an EMBL/GenBank/DDBJ whole genome shotgun (WGS) entry which is preliminary data.</text>
</comment>
<keyword evidence="5 8" id="KW-1133">Transmembrane helix</keyword>
<gene>
    <name evidence="9" type="ORF">RMCT_3545</name>
</gene>
<dbReference type="Proteomes" id="UP000069654">
    <property type="component" value="Unassembled WGS sequence"/>
</dbReference>
<dbReference type="PANTHER" id="PTHR33452">
    <property type="entry name" value="OXIDOREDUCTASE CATD-RELATED"/>
    <property type="match status" value="1"/>
</dbReference>
<evidence type="ECO:0000313" key="10">
    <source>
        <dbReference type="Proteomes" id="UP000069654"/>
    </source>
</evidence>
<sequence length="280" mass="28407">MRPASASLVDPEDDLSSTYGGDIETTAIPSYPSTGTASAQSPFALTGEPEPLPYVQPDDGSSFANYSAGAASSFSTGPASSFPAGSFPAGPAEVGTDELTEDRIKAAGRRGTMDLGLMLIRVGLGALLVVHGLQQAFGWWGGDGLGGLRDALTESGFRYAEALTYAVAGAQIGAGVLLVLGLFTPLAAAGALAYLINVLLAGISANNGALPFFLPEGYEFEITLIVVAAALVLTGPGRYGLDAGRGWARRPFIGSFLALLLGVGAGIAIWVLLNGANPLG</sequence>
<evidence type="ECO:0000256" key="1">
    <source>
        <dbReference type="ARBA" id="ARBA00004651"/>
    </source>
</evidence>
<feature type="compositionally biased region" description="Polar residues" evidence="7">
    <location>
        <begin position="27"/>
        <end position="43"/>
    </location>
</feature>
<keyword evidence="6 8" id="KW-0472">Membrane</keyword>
<keyword evidence="4 8" id="KW-0812">Transmembrane</keyword>
<dbReference type="Pfam" id="PF07681">
    <property type="entry name" value="DoxX"/>
    <property type="match status" value="1"/>
</dbReference>
<evidence type="ECO:0000256" key="4">
    <source>
        <dbReference type="ARBA" id="ARBA00022692"/>
    </source>
</evidence>
<evidence type="ECO:0000256" key="6">
    <source>
        <dbReference type="ARBA" id="ARBA00023136"/>
    </source>
</evidence>
<comment type="subcellular location">
    <subcellularLocation>
        <location evidence="1">Cell membrane</location>
        <topology evidence="1">Multi-pass membrane protein</topology>
    </subcellularLocation>
</comment>
<feature type="region of interest" description="Disordered" evidence="7">
    <location>
        <begin position="1"/>
        <end position="59"/>
    </location>
</feature>
<feature type="transmembrane region" description="Helical" evidence="8">
    <location>
        <begin position="119"/>
        <end position="142"/>
    </location>
</feature>
<comment type="similarity">
    <text evidence="2">Belongs to the DoxX family.</text>
</comment>
<organism evidence="9 10">
    <name type="scientific">Mycolicibacterium thermoresistibile</name>
    <name type="common">Mycobacterium thermoresistibile</name>
    <dbReference type="NCBI Taxonomy" id="1797"/>
    <lineage>
        <taxon>Bacteria</taxon>
        <taxon>Bacillati</taxon>
        <taxon>Actinomycetota</taxon>
        <taxon>Actinomycetes</taxon>
        <taxon>Mycobacteriales</taxon>
        <taxon>Mycobacteriaceae</taxon>
        <taxon>Mycolicibacterium</taxon>
    </lineage>
</organism>
<dbReference type="GO" id="GO:0005886">
    <property type="term" value="C:plasma membrane"/>
    <property type="evidence" value="ECO:0007669"/>
    <property type="project" value="UniProtKB-SubCell"/>
</dbReference>
<feature type="transmembrane region" description="Helical" evidence="8">
    <location>
        <begin position="162"/>
        <end position="184"/>
    </location>
</feature>
<dbReference type="EMBL" id="BCTB01000047">
    <property type="protein sequence ID" value="GAT16576.1"/>
    <property type="molecule type" value="Genomic_DNA"/>
</dbReference>
<name>A0A100XH69_MYCTH</name>